<evidence type="ECO:0000259" key="7">
    <source>
        <dbReference type="PROSITE" id="PS51000"/>
    </source>
</evidence>
<dbReference type="InterPro" id="IPR050313">
    <property type="entry name" value="Carb_Metab_HTH_regulators"/>
</dbReference>
<evidence type="ECO:0000256" key="2">
    <source>
        <dbReference type="ARBA" id="ARBA00022491"/>
    </source>
</evidence>
<dbReference type="Gene3D" id="3.40.50.1360">
    <property type="match status" value="1"/>
</dbReference>
<evidence type="ECO:0000256" key="6">
    <source>
        <dbReference type="ARBA" id="ARBA00024937"/>
    </source>
</evidence>
<dbReference type="Gene3D" id="1.10.10.10">
    <property type="entry name" value="Winged helix-like DNA-binding domain superfamily/Winged helix DNA-binding domain"/>
    <property type="match status" value="1"/>
</dbReference>
<comment type="caution">
    <text evidence="8">The sequence shown here is derived from an EMBL/GenBank/DDBJ whole genome shotgun (WGS) entry which is preliminary data.</text>
</comment>
<evidence type="ECO:0000256" key="5">
    <source>
        <dbReference type="ARBA" id="ARBA00023163"/>
    </source>
</evidence>
<dbReference type="PRINTS" id="PR00037">
    <property type="entry name" value="HTHLACR"/>
</dbReference>
<evidence type="ECO:0000313" key="9">
    <source>
        <dbReference type="Proteomes" id="UP001501084"/>
    </source>
</evidence>
<evidence type="ECO:0000313" key="8">
    <source>
        <dbReference type="EMBL" id="GAA2187319.1"/>
    </source>
</evidence>
<evidence type="ECO:0000256" key="3">
    <source>
        <dbReference type="ARBA" id="ARBA00023015"/>
    </source>
</evidence>
<dbReference type="SUPFAM" id="SSF46785">
    <property type="entry name" value="Winged helix' DNA-binding domain"/>
    <property type="match status" value="1"/>
</dbReference>
<dbReference type="Pfam" id="PF00455">
    <property type="entry name" value="DeoRC"/>
    <property type="match status" value="1"/>
</dbReference>
<dbReference type="PANTHER" id="PTHR30363:SF4">
    <property type="entry name" value="GLYCEROL-3-PHOSPHATE REGULON REPRESSOR"/>
    <property type="match status" value="1"/>
</dbReference>
<dbReference type="PROSITE" id="PS00894">
    <property type="entry name" value="HTH_DEOR_1"/>
    <property type="match status" value="1"/>
</dbReference>
<dbReference type="InterPro" id="IPR036388">
    <property type="entry name" value="WH-like_DNA-bd_sf"/>
</dbReference>
<dbReference type="SMART" id="SM01134">
    <property type="entry name" value="DeoRC"/>
    <property type="match status" value="1"/>
</dbReference>
<dbReference type="InterPro" id="IPR018356">
    <property type="entry name" value="Tscrpt_reg_HTH_DeoR_CS"/>
</dbReference>
<dbReference type="Proteomes" id="UP001501084">
    <property type="component" value="Unassembled WGS sequence"/>
</dbReference>
<organism evidence="8 9">
    <name type="scientific">Leucobacter alluvii</name>
    <dbReference type="NCBI Taxonomy" id="340321"/>
    <lineage>
        <taxon>Bacteria</taxon>
        <taxon>Bacillati</taxon>
        <taxon>Actinomycetota</taxon>
        <taxon>Actinomycetes</taxon>
        <taxon>Micrococcales</taxon>
        <taxon>Microbacteriaceae</taxon>
        <taxon>Leucobacter</taxon>
    </lineage>
</organism>
<accession>A0ABN3B592</accession>
<dbReference type="SMART" id="SM00420">
    <property type="entry name" value="HTH_DEOR"/>
    <property type="match status" value="1"/>
</dbReference>
<evidence type="ECO:0000256" key="4">
    <source>
        <dbReference type="ARBA" id="ARBA00023125"/>
    </source>
</evidence>
<dbReference type="SUPFAM" id="SSF100950">
    <property type="entry name" value="NagB/RpiA/CoA transferase-like"/>
    <property type="match status" value="1"/>
</dbReference>
<dbReference type="PROSITE" id="PS51000">
    <property type="entry name" value="HTH_DEOR_2"/>
    <property type="match status" value="1"/>
</dbReference>
<keyword evidence="3" id="KW-0805">Transcription regulation</keyword>
<keyword evidence="4 8" id="KW-0238">DNA-binding</keyword>
<dbReference type="Pfam" id="PF08220">
    <property type="entry name" value="HTH_DeoR"/>
    <property type="match status" value="1"/>
</dbReference>
<dbReference type="PANTHER" id="PTHR30363">
    <property type="entry name" value="HTH-TYPE TRANSCRIPTIONAL REGULATOR SRLR-RELATED"/>
    <property type="match status" value="1"/>
</dbReference>
<dbReference type="InterPro" id="IPR036390">
    <property type="entry name" value="WH_DNA-bd_sf"/>
</dbReference>
<name>A0ABN3B592_9MICO</name>
<keyword evidence="9" id="KW-1185">Reference proteome</keyword>
<reference evidence="8 9" key="1">
    <citation type="journal article" date="2019" name="Int. J. Syst. Evol. Microbiol.">
        <title>The Global Catalogue of Microorganisms (GCM) 10K type strain sequencing project: providing services to taxonomists for standard genome sequencing and annotation.</title>
        <authorList>
            <consortium name="The Broad Institute Genomics Platform"/>
            <consortium name="The Broad Institute Genome Sequencing Center for Infectious Disease"/>
            <person name="Wu L."/>
            <person name="Ma J."/>
        </authorList>
    </citation>
    <scope>NUCLEOTIDE SEQUENCE [LARGE SCALE GENOMIC DNA]</scope>
    <source>
        <strain evidence="8 9">JCM 14919</strain>
    </source>
</reference>
<dbReference type="InterPro" id="IPR037171">
    <property type="entry name" value="NagB/RpiA_transferase-like"/>
</dbReference>
<proteinExistence type="predicted"/>
<dbReference type="EMBL" id="BAAAOP010000005">
    <property type="protein sequence ID" value="GAA2187319.1"/>
    <property type="molecule type" value="Genomic_DNA"/>
</dbReference>
<dbReference type="InterPro" id="IPR001034">
    <property type="entry name" value="DeoR_HTH"/>
</dbReference>
<feature type="domain" description="HTH deoR-type" evidence="7">
    <location>
        <begin position="8"/>
        <end position="63"/>
    </location>
</feature>
<dbReference type="RefSeq" id="WP_346057712.1">
    <property type="nucleotide sequence ID" value="NZ_BAAAOP010000005.1"/>
</dbReference>
<evidence type="ECO:0000256" key="1">
    <source>
        <dbReference type="ARBA" id="ARBA00021390"/>
    </source>
</evidence>
<comment type="function">
    <text evidence="6">Repressor of the lactose catabolism operon. Galactose-6-phosphate is the inducer.</text>
</comment>
<keyword evidence="5" id="KW-0804">Transcription</keyword>
<gene>
    <name evidence="8" type="ORF">GCM10009786_11700</name>
</gene>
<keyword evidence="2" id="KW-0678">Repressor</keyword>
<sequence length="269" mass="29242">MTDQKTFTDERRYEIVQRVREKRRVQVADLAETYAVSAETIRKDLTTLQEAGFIRRTHGGAVPVERSATELGVRKRTMFTAEKHVIAARALAHVPTSGSIFIESGSTSLLLAELLPDDAELTVFTNSLPTAISLAERPKTNITVVTLGGRVRPLTLGEVDNFALRSLREIHVDVAFLGTNGVSALHGLTVPDNAEAEVKRAALGISHRTVLLTDRSKIGTVSLWRYGSVEDIDIIITSEVADAAEIEAIRAAGVSVELTENSPSNSDRT</sequence>
<dbReference type="InterPro" id="IPR014036">
    <property type="entry name" value="DeoR-like_C"/>
</dbReference>
<protein>
    <recommendedName>
        <fullName evidence="1">Lactose phosphotransferase system repressor</fullName>
    </recommendedName>
</protein>
<dbReference type="GO" id="GO:0003677">
    <property type="term" value="F:DNA binding"/>
    <property type="evidence" value="ECO:0007669"/>
    <property type="project" value="UniProtKB-KW"/>
</dbReference>